<organism evidence="3 4">
    <name type="scientific">Luteimonas vadosa</name>
    <dbReference type="NCBI Taxonomy" id="1165507"/>
    <lineage>
        <taxon>Bacteria</taxon>
        <taxon>Pseudomonadati</taxon>
        <taxon>Pseudomonadota</taxon>
        <taxon>Gammaproteobacteria</taxon>
        <taxon>Lysobacterales</taxon>
        <taxon>Lysobacteraceae</taxon>
        <taxon>Luteimonas</taxon>
    </lineage>
</organism>
<name>A0ABP9DSD5_9GAMM</name>
<keyword evidence="2" id="KW-0812">Transmembrane</keyword>
<evidence type="ECO:0000313" key="4">
    <source>
        <dbReference type="Proteomes" id="UP001501323"/>
    </source>
</evidence>
<evidence type="ECO:0000313" key="3">
    <source>
        <dbReference type="EMBL" id="GAA4856652.1"/>
    </source>
</evidence>
<evidence type="ECO:0000256" key="1">
    <source>
        <dbReference type="SAM" id="MobiDB-lite"/>
    </source>
</evidence>
<protein>
    <recommendedName>
        <fullName evidence="5">DUF3618 domain-containing protein</fullName>
    </recommendedName>
</protein>
<keyword evidence="2" id="KW-1133">Transmembrane helix</keyword>
<feature type="transmembrane region" description="Helical" evidence="2">
    <location>
        <begin position="58"/>
        <end position="75"/>
    </location>
</feature>
<sequence length="120" mass="12748">MTRLDTFSDKAMELAGQVGDSLKHVVPAGAGKWLQTGAALSMAKTGTRVAGKLVRRNPTLAVAAAAGAGLLWYMARRQQKKAQNGAIEGKATRIEAKRATKPTRKRAAAKRTRKSSNSDS</sequence>
<comment type="caution">
    <text evidence="3">The sequence shown here is derived from an EMBL/GenBank/DDBJ whole genome shotgun (WGS) entry which is preliminary data.</text>
</comment>
<reference evidence="4" key="1">
    <citation type="journal article" date="2019" name="Int. J. Syst. Evol. Microbiol.">
        <title>The Global Catalogue of Microorganisms (GCM) 10K type strain sequencing project: providing services to taxonomists for standard genome sequencing and annotation.</title>
        <authorList>
            <consortium name="The Broad Institute Genomics Platform"/>
            <consortium name="The Broad Institute Genome Sequencing Center for Infectious Disease"/>
            <person name="Wu L."/>
            <person name="Ma J."/>
        </authorList>
    </citation>
    <scope>NUCLEOTIDE SEQUENCE [LARGE SCALE GENOMIC DNA]</scope>
    <source>
        <strain evidence="4">JCM 18392</strain>
    </source>
</reference>
<proteinExistence type="predicted"/>
<evidence type="ECO:0000256" key="2">
    <source>
        <dbReference type="SAM" id="Phobius"/>
    </source>
</evidence>
<gene>
    <name evidence="3" type="ORF">GCM10023332_05410</name>
</gene>
<keyword evidence="4" id="KW-1185">Reference proteome</keyword>
<dbReference type="RefSeq" id="WP_345293951.1">
    <property type="nucleotide sequence ID" value="NZ_BAABJY010000001.1"/>
</dbReference>
<dbReference type="EMBL" id="BAABJY010000001">
    <property type="protein sequence ID" value="GAA4856652.1"/>
    <property type="molecule type" value="Genomic_DNA"/>
</dbReference>
<evidence type="ECO:0008006" key="5">
    <source>
        <dbReference type="Google" id="ProtNLM"/>
    </source>
</evidence>
<accession>A0ABP9DSD5</accession>
<dbReference type="Proteomes" id="UP001501323">
    <property type="component" value="Unassembled WGS sequence"/>
</dbReference>
<keyword evidence="2" id="KW-0472">Membrane</keyword>
<feature type="compositionally biased region" description="Basic residues" evidence="1">
    <location>
        <begin position="99"/>
        <end position="114"/>
    </location>
</feature>
<feature type="region of interest" description="Disordered" evidence="1">
    <location>
        <begin position="82"/>
        <end position="120"/>
    </location>
</feature>